<proteinExistence type="predicted"/>
<keyword evidence="2" id="KW-1185">Reference proteome</keyword>
<organism evidence="1 2">
    <name type="scientific">Caerostris extrusa</name>
    <name type="common">Bark spider</name>
    <name type="synonym">Caerostris bankana</name>
    <dbReference type="NCBI Taxonomy" id="172846"/>
    <lineage>
        <taxon>Eukaryota</taxon>
        <taxon>Metazoa</taxon>
        <taxon>Ecdysozoa</taxon>
        <taxon>Arthropoda</taxon>
        <taxon>Chelicerata</taxon>
        <taxon>Arachnida</taxon>
        <taxon>Araneae</taxon>
        <taxon>Araneomorphae</taxon>
        <taxon>Entelegynae</taxon>
        <taxon>Araneoidea</taxon>
        <taxon>Araneidae</taxon>
        <taxon>Caerostris</taxon>
    </lineage>
</organism>
<reference evidence="1 2" key="1">
    <citation type="submission" date="2021-06" db="EMBL/GenBank/DDBJ databases">
        <title>Caerostris extrusa draft genome.</title>
        <authorList>
            <person name="Kono N."/>
            <person name="Arakawa K."/>
        </authorList>
    </citation>
    <scope>NUCLEOTIDE SEQUENCE [LARGE SCALE GENOMIC DNA]</scope>
</reference>
<protein>
    <submittedName>
        <fullName evidence="1">Uncharacterized protein</fullName>
    </submittedName>
</protein>
<dbReference type="EMBL" id="BPLR01007693">
    <property type="protein sequence ID" value="GIY18915.1"/>
    <property type="molecule type" value="Genomic_DNA"/>
</dbReference>
<dbReference type="AlphaFoldDB" id="A0AAV4RB37"/>
<name>A0AAV4RB37_CAEEX</name>
<sequence length="103" mass="11618">MQMFFNSQCLSSTDMWVDSYRLLILPLASEAVSRPARDLNMDLWTFSRRNTSFLLFQEGSRDVLIPIQGSSAANEITWGASARMGTADAFFHGRNLPVLQKVD</sequence>
<evidence type="ECO:0000313" key="1">
    <source>
        <dbReference type="EMBL" id="GIY18915.1"/>
    </source>
</evidence>
<comment type="caution">
    <text evidence="1">The sequence shown here is derived from an EMBL/GenBank/DDBJ whole genome shotgun (WGS) entry which is preliminary data.</text>
</comment>
<dbReference type="Proteomes" id="UP001054945">
    <property type="component" value="Unassembled WGS sequence"/>
</dbReference>
<gene>
    <name evidence="1" type="ORF">CEXT_523621</name>
</gene>
<evidence type="ECO:0000313" key="2">
    <source>
        <dbReference type="Proteomes" id="UP001054945"/>
    </source>
</evidence>
<accession>A0AAV4RB37</accession>